<protein>
    <submittedName>
        <fullName evidence="2">Uncharacterized protein</fullName>
    </submittedName>
</protein>
<comment type="caution">
    <text evidence="2">The sequence shown here is derived from an EMBL/GenBank/DDBJ whole genome shotgun (WGS) entry which is preliminary data.</text>
</comment>
<feature type="compositionally biased region" description="Basic and acidic residues" evidence="1">
    <location>
        <begin position="1"/>
        <end position="17"/>
    </location>
</feature>
<dbReference type="EMBL" id="AVOT02067708">
    <property type="protein sequence ID" value="MBW0559164.1"/>
    <property type="molecule type" value="Genomic_DNA"/>
</dbReference>
<sequence>MFQRDISQKPFEDHQRLESQQVNKALRREGSQKQGESSHNTGFRGEMEPEREYSNSSRLTRSRPTQLSSGFTPLRIQQNSGQESPFLRIPGSFQEKNKTSLSQRKKE</sequence>
<evidence type="ECO:0000313" key="2">
    <source>
        <dbReference type="EMBL" id="MBW0559164.1"/>
    </source>
</evidence>
<organism evidence="2 3">
    <name type="scientific">Austropuccinia psidii MF-1</name>
    <dbReference type="NCBI Taxonomy" id="1389203"/>
    <lineage>
        <taxon>Eukaryota</taxon>
        <taxon>Fungi</taxon>
        <taxon>Dikarya</taxon>
        <taxon>Basidiomycota</taxon>
        <taxon>Pucciniomycotina</taxon>
        <taxon>Pucciniomycetes</taxon>
        <taxon>Pucciniales</taxon>
        <taxon>Sphaerophragmiaceae</taxon>
        <taxon>Austropuccinia</taxon>
    </lineage>
</organism>
<keyword evidence="3" id="KW-1185">Reference proteome</keyword>
<accession>A0A9Q3JC54</accession>
<evidence type="ECO:0000313" key="3">
    <source>
        <dbReference type="Proteomes" id="UP000765509"/>
    </source>
</evidence>
<reference evidence="2" key="1">
    <citation type="submission" date="2021-03" db="EMBL/GenBank/DDBJ databases">
        <title>Draft genome sequence of rust myrtle Austropuccinia psidii MF-1, a brazilian biotype.</title>
        <authorList>
            <person name="Quecine M.C."/>
            <person name="Pachon D.M.R."/>
            <person name="Bonatelli M.L."/>
            <person name="Correr F.H."/>
            <person name="Franceschini L.M."/>
            <person name="Leite T.F."/>
            <person name="Margarido G.R.A."/>
            <person name="Almeida C.A."/>
            <person name="Ferrarezi J.A."/>
            <person name="Labate C.A."/>
        </authorList>
    </citation>
    <scope>NUCLEOTIDE SEQUENCE</scope>
    <source>
        <strain evidence="2">MF-1</strain>
    </source>
</reference>
<evidence type="ECO:0000256" key="1">
    <source>
        <dbReference type="SAM" id="MobiDB-lite"/>
    </source>
</evidence>
<feature type="compositionally biased region" description="Polar residues" evidence="1">
    <location>
        <begin position="32"/>
        <end position="41"/>
    </location>
</feature>
<feature type="region of interest" description="Disordered" evidence="1">
    <location>
        <begin position="1"/>
        <end position="107"/>
    </location>
</feature>
<proteinExistence type="predicted"/>
<feature type="compositionally biased region" description="Polar residues" evidence="1">
    <location>
        <begin position="54"/>
        <end position="83"/>
    </location>
</feature>
<name>A0A9Q3JC54_9BASI</name>
<dbReference type="Proteomes" id="UP000765509">
    <property type="component" value="Unassembled WGS sequence"/>
</dbReference>
<dbReference type="AlphaFoldDB" id="A0A9Q3JC54"/>
<gene>
    <name evidence="2" type="ORF">O181_098879</name>
</gene>